<dbReference type="Gene3D" id="3.60.40.10">
    <property type="entry name" value="PPM-type phosphatase domain"/>
    <property type="match status" value="1"/>
</dbReference>
<gene>
    <name evidence="9" type="ORF">TTHERM_00530230</name>
</gene>
<dbReference type="GO" id="GO:0004722">
    <property type="term" value="F:protein serine/threonine phosphatase activity"/>
    <property type="evidence" value="ECO:0007669"/>
    <property type="project" value="InterPro"/>
</dbReference>
<dbReference type="PROSITE" id="PS01032">
    <property type="entry name" value="PPM_1"/>
    <property type="match status" value="1"/>
</dbReference>
<accession>I7MCW9</accession>
<keyword evidence="3 6" id="KW-0378">Hydrolase</keyword>
<dbReference type="CDD" id="cd00143">
    <property type="entry name" value="PP2Cc"/>
    <property type="match status" value="1"/>
</dbReference>
<dbReference type="SMART" id="SM00332">
    <property type="entry name" value="PP2Cc"/>
    <property type="match status" value="1"/>
</dbReference>
<dbReference type="GO" id="GO:0016020">
    <property type="term" value="C:membrane"/>
    <property type="evidence" value="ECO:0007669"/>
    <property type="project" value="UniProtKB-SubCell"/>
</dbReference>
<feature type="region of interest" description="Disordered" evidence="7">
    <location>
        <begin position="238"/>
        <end position="270"/>
    </location>
</feature>
<dbReference type="InterPro" id="IPR015655">
    <property type="entry name" value="PP2C"/>
</dbReference>
<reference evidence="10" key="1">
    <citation type="journal article" date="2006" name="PLoS Biol.">
        <title>Macronuclear genome sequence of the ciliate Tetrahymena thermophila, a model eukaryote.</title>
        <authorList>
            <person name="Eisen J.A."/>
            <person name="Coyne R.S."/>
            <person name="Wu M."/>
            <person name="Wu D."/>
            <person name="Thiagarajan M."/>
            <person name="Wortman J.R."/>
            <person name="Badger J.H."/>
            <person name="Ren Q."/>
            <person name="Amedeo P."/>
            <person name="Jones K.M."/>
            <person name="Tallon L.J."/>
            <person name="Delcher A.L."/>
            <person name="Salzberg S.L."/>
            <person name="Silva J.C."/>
            <person name="Haas B.J."/>
            <person name="Majoros W.H."/>
            <person name="Farzad M."/>
            <person name="Carlton J.M."/>
            <person name="Smith R.K. Jr."/>
            <person name="Garg J."/>
            <person name="Pearlman R.E."/>
            <person name="Karrer K.M."/>
            <person name="Sun L."/>
            <person name="Manning G."/>
            <person name="Elde N.C."/>
            <person name="Turkewitz A.P."/>
            <person name="Asai D.J."/>
            <person name="Wilkes D.E."/>
            <person name="Wang Y."/>
            <person name="Cai H."/>
            <person name="Collins K."/>
            <person name="Stewart B.A."/>
            <person name="Lee S.R."/>
            <person name="Wilamowska K."/>
            <person name="Weinberg Z."/>
            <person name="Ruzzo W.L."/>
            <person name="Wloga D."/>
            <person name="Gaertig J."/>
            <person name="Frankel J."/>
            <person name="Tsao C.-C."/>
            <person name="Gorovsky M.A."/>
            <person name="Keeling P.J."/>
            <person name="Waller R.F."/>
            <person name="Patron N.J."/>
            <person name="Cherry J.M."/>
            <person name="Stover N.A."/>
            <person name="Krieger C.J."/>
            <person name="del Toro C."/>
            <person name="Ryder H.F."/>
            <person name="Williamson S.C."/>
            <person name="Barbeau R.A."/>
            <person name="Hamilton E.P."/>
            <person name="Orias E."/>
        </authorList>
    </citation>
    <scope>NUCLEOTIDE SEQUENCE [LARGE SCALE GENOMIC DNA]</scope>
    <source>
        <strain evidence="10">SB210</strain>
    </source>
</reference>
<feature type="domain" description="PPM-type phosphatase" evidence="8">
    <location>
        <begin position="520"/>
        <end position="818"/>
    </location>
</feature>
<evidence type="ECO:0000256" key="6">
    <source>
        <dbReference type="RuleBase" id="RU003465"/>
    </source>
</evidence>
<evidence type="ECO:0000259" key="8">
    <source>
        <dbReference type="PROSITE" id="PS51746"/>
    </source>
</evidence>
<comment type="subcellular location">
    <subcellularLocation>
        <location evidence="1">Membrane</location>
        <topology evidence="1">Peripheral membrane protein</topology>
    </subcellularLocation>
</comment>
<dbReference type="OrthoDB" id="10264738at2759"/>
<comment type="similarity">
    <text evidence="6">Belongs to the PP2C family.</text>
</comment>
<protein>
    <submittedName>
        <fullName evidence="9">Protein phosphatase 2C containing protein</fullName>
    </submittedName>
</protein>
<organism evidence="9 10">
    <name type="scientific">Tetrahymena thermophila (strain SB210)</name>
    <dbReference type="NCBI Taxonomy" id="312017"/>
    <lineage>
        <taxon>Eukaryota</taxon>
        <taxon>Sar</taxon>
        <taxon>Alveolata</taxon>
        <taxon>Ciliophora</taxon>
        <taxon>Intramacronucleata</taxon>
        <taxon>Oligohymenophorea</taxon>
        <taxon>Hymenostomatida</taxon>
        <taxon>Tetrahymenina</taxon>
        <taxon>Tetrahymenidae</taxon>
        <taxon>Tetrahymena</taxon>
    </lineage>
</organism>
<sequence length="818" mass="93557">MNTNQNNQKSITKVIHQNNRYIDQITSHKKYPQNNALSIFQNFIGGNSKQDNYEIPYFQPPTEQRSKKGHYAKQRASFSSQYFCNDSNTQNKVNCNVSHSGILRMKSTDLNKDLEEQVVFTPIQKKVHSPQPESLLQHQNLSYQSSLQNQNNQALNQQKYGSQNISQQPSYMERKSSTPIIKERFIPNDQKYKDLSSIQVFQAPKETIQISKDSLNLPKLDQSHSSINLQKKSVIQNGQQGNQDLNQCSQSSQDKSYSKNTPINIHRKYNLVSNNSDYSTSVQKKSDITDDHNPSFNKASQYIIESQNKISDEKKSFGRKSEGEIDLNNIQNKYAKPLSKVVKEGQNLNTSSKQNINNHFLELNQNRFLIQKQDSKKPNSSLYHIKNSIDSSQKNILNAQTTKNQGNSQNILNFSSTSTNQQYSSSIRSQSVQINTLQQIKQKNEIATSSNNKMNIKFELNNNNNILQQQPTIQSARELEQKENKIIESFKQNITAANESHGMYKGFIYDQKGNIKTFDIICQTKTRAGQYSPNLKKINQDSYIVIPYFPNDKTYSLFGVCDGHGEYGHLASNFVKKNLPKVIQRVIKSQGGWQNNDINLQKIITKSFQTVSNDLLNSKVDTFMSGTTVVSVLIHNNTLWCSNCGDSRAILGRELGKGSKSEWKSIPLSEDHKPDLPREKKRILEHGGKVEKSRDENGVAGGIYRIWNQTMEGPGLAMARSLGDKAGREVGVISDPDIYEVLIKEEDRFIVIASDGVWEFLTNQDVIFYEQCYVFFYYIILNRQLKQQFLFINKTILLEQQMLQSNNQCLCGKKMMKM</sequence>
<evidence type="ECO:0000256" key="5">
    <source>
        <dbReference type="ARBA" id="ARBA00023136"/>
    </source>
</evidence>
<evidence type="ECO:0000256" key="7">
    <source>
        <dbReference type="SAM" id="MobiDB-lite"/>
    </source>
</evidence>
<name>I7MCW9_TETTS</name>
<dbReference type="Proteomes" id="UP000009168">
    <property type="component" value="Unassembled WGS sequence"/>
</dbReference>
<evidence type="ECO:0000256" key="3">
    <source>
        <dbReference type="ARBA" id="ARBA00022801"/>
    </source>
</evidence>
<dbReference type="GO" id="GO:0046872">
    <property type="term" value="F:metal ion binding"/>
    <property type="evidence" value="ECO:0007669"/>
    <property type="project" value="UniProtKB-KW"/>
</dbReference>
<evidence type="ECO:0000256" key="1">
    <source>
        <dbReference type="ARBA" id="ARBA00004170"/>
    </source>
</evidence>
<evidence type="ECO:0000256" key="4">
    <source>
        <dbReference type="ARBA" id="ARBA00022912"/>
    </source>
</evidence>
<dbReference type="SUPFAM" id="SSF81606">
    <property type="entry name" value="PP2C-like"/>
    <property type="match status" value="1"/>
</dbReference>
<dbReference type="EMBL" id="GG662522">
    <property type="protein sequence ID" value="EAR85071.2"/>
    <property type="molecule type" value="Genomic_DNA"/>
</dbReference>
<dbReference type="KEGG" id="tet:TTHERM_00530230"/>
<keyword evidence="2" id="KW-0479">Metal-binding</keyword>
<dbReference type="PROSITE" id="PS51746">
    <property type="entry name" value="PPM_2"/>
    <property type="match status" value="1"/>
</dbReference>
<keyword evidence="5" id="KW-0472">Membrane</keyword>
<feature type="compositionally biased region" description="Polar residues" evidence="7">
    <location>
        <begin position="244"/>
        <end position="263"/>
    </location>
</feature>
<dbReference type="eggNOG" id="KOG0698">
    <property type="taxonomic scope" value="Eukaryota"/>
</dbReference>
<evidence type="ECO:0000256" key="2">
    <source>
        <dbReference type="ARBA" id="ARBA00022723"/>
    </source>
</evidence>
<dbReference type="InParanoid" id="I7MCW9"/>
<keyword evidence="10" id="KW-1185">Reference proteome</keyword>
<dbReference type="GeneID" id="7832133"/>
<proteinExistence type="inferred from homology"/>
<evidence type="ECO:0000313" key="10">
    <source>
        <dbReference type="Proteomes" id="UP000009168"/>
    </source>
</evidence>
<dbReference type="InterPro" id="IPR001932">
    <property type="entry name" value="PPM-type_phosphatase-like_dom"/>
</dbReference>
<dbReference type="AlphaFoldDB" id="I7MCW9"/>
<dbReference type="InterPro" id="IPR000222">
    <property type="entry name" value="PP2C_BS"/>
</dbReference>
<dbReference type="Pfam" id="PF00481">
    <property type="entry name" value="PP2C"/>
    <property type="match status" value="1"/>
</dbReference>
<dbReference type="PANTHER" id="PTHR47992">
    <property type="entry name" value="PROTEIN PHOSPHATASE"/>
    <property type="match status" value="1"/>
</dbReference>
<dbReference type="STRING" id="312017.I7MCW9"/>
<keyword evidence="4 6" id="KW-0904">Protein phosphatase</keyword>
<evidence type="ECO:0000313" key="9">
    <source>
        <dbReference type="EMBL" id="EAR85071.2"/>
    </source>
</evidence>
<dbReference type="RefSeq" id="XP_001032734.2">
    <property type="nucleotide sequence ID" value="XM_001032734.3"/>
</dbReference>
<dbReference type="InterPro" id="IPR036457">
    <property type="entry name" value="PPM-type-like_dom_sf"/>
</dbReference>